<gene>
    <name evidence="1" type="ORF">SMD44_02998</name>
</gene>
<evidence type="ECO:0000313" key="2">
    <source>
        <dbReference type="Proteomes" id="UP000195880"/>
    </source>
</evidence>
<dbReference type="AlphaFoldDB" id="A0A1Z1WAV1"/>
<keyword evidence="2" id="KW-1185">Reference proteome</keyword>
<dbReference type="RefSeq" id="WP_159399551.1">
    <property type="nucleotide sequence ID" value="NZ_CP021748.1"/>
</dbReference>
<dbReference type="EMBL" id="CP021748">
    <property type="protein sequence ID" value="ARX83576.1"/>
    <property type="molecule type" value="Genomic_DNA"/>
</dbReference>
<sequence length="56" mass="6291">MKVRITLTVTVNPDEWATEYGVPREDVRADVKDYIGHAVADSYPAAEKIITDVGWQ</sequence>
<dbReference type="Proteomes" id="UP000195880">
    <property type="component" value="Chromosome"/>
</dbReference>
<evidence type="ECO:0000313" key="1">
    <source>
        <dbReference type="EMBL" id="ARX83576.1"/>
    </source>
</evidence>
<dbReference type="OrthoDB" id="9925018at2"/>
<proteinExistence type="predicted"/>
<accession>A0A1Z1WAV1</accession>
<name>A0A1Z1WAV1_9ACTN</name>
<protein>
    <submittedName>
        <fullName evidence="1">Uncharacterized protein</fullName>
    </submittedName>
</protein>
<organism evidence="1 2">
    <name type="scientific">Streptomyces alboflavus</name>
    <dbReference type="NCBI Taxonomy" id="67267"/>
    <lineage>
        <taxon>Bacteria</taxon>
        <taxon>Bacillati</taxon>
        <taxon>Actinomycetota</taxon>
        <taxon>Actinomycetes</taxon>
        <taxon>Kitasatosporales</taxon>
        <taxon>Streptomycetaceae</taxon>
        <taxon>Streptomyces</taxon>
    </lineage>
</organism>
<dbReference type="KEGG" id="salf:SMD44_02998"/>
<reference evidence="1 2" key="1">
    <citation type="submission" date="2017-05" db="EMBL/GenBank/DDBJ databases">
        <title>Streptomyces alboflavus Genome sequencing and assembly.</title>
        <authorList>
            <person name="Wang Y."/>
            <person name="Du B."/>
            <person name="Ding Y."/>
            <person name="Liu H."/>
            <person name="Hou Q."/>
            <person name="Liu K."/>
            <person name="Wang C."/>
            <person name="Yao L."/>
        </authorList>
    </citation>
    <scope>NUCLEOTIDE SEQUENCE [LARGE SCALE GENOMIC DNA]</scope>
    <source>
        <strain evidence="1 2">MDJK44</strain>
    </source>
</reference>